<accession>A0A2P2PV14</accession>
<dbReference type="EMBL" id="GGEC01078098">
    <property type="protein sequence ID" value="MBX58582.1"/>
    <property type="molecule type" value="Transcribed_RNA"/>
</dbReference>
<proteinExistence type="predicted"/>
<feature type="compositionally biased region" description="Basic and acidic residues" evidence="1">
    <location>
        <begin position="39"/>
        <end position="61"/>
    </location>
</feature>
<sequence>MEIKSTPRKSNIRVTNPEFKSIQIAKLKHPVDGQINAKPRSDQSRRGNQEIGNRGKPDRKITSPKIMNLSKDEA</sequence>
<dbReference type="AlphaFoldDB" id="A0A2P2PV14"/>
<evidence type="ECO:0000313" key="2">
    <source>
        <dbReference type="EMBL" id="MBX58582.1"/>
    </source>
</evidence>
<protein>
    <submittedName>
        <fullName evidence="2">Uncharacterized protein</fullName>
    </submittedName>
</protein>
<evidence type="ECO:0000256" key="1">
    <source>
        <dbReference type="SAM" id="MobiDB-lite"/>
    </source>
</evidence>
<organism evidence="2">
    <name type="scientific">Rhizophora mucronata</name>
    <name type="common">Asiatic mangrove</name>
    <dbReference type="NCBI Taxonomy" id="61149"/>
    <lineage>
        <taxon>Eukaryota</taxon>
        <taxon>Viridiplantae</taxon>
        <taxon>Streptophyta</taxon>
        <taxon>Embryophyta</taxon>
        <taxon>Tracheophyta</taxon>
        <taxon>Spermatophyta</taxon>
        <taxon>Magnoliopsida</taxon>
        <taxon>eudicotyledons</taxon>
        <taxon>Gunneridae</taxon>
        <taxon>Pentapetalae</taxon>
        <taxon>rosids</taxon>
        <taxon>fabids</taxon>
        <taxon>Malpighiales</taxon>
        <taxon>Rhizophoraceae</taxon>
        <taxon>Rhizophora</taxon>
    </lineage>
</organism>
<feature type="region of interest" description="Disordered" evidence="1">
    <location>
        <begin position="23"/>
        <end position="74"/>
    </location>
</feature>
<name>A0A2P2PV14_RHIMU</name>
<reference evidence="2" key="1">
    <citation type="submission" date="2018-02" db="EMBL/GenBank/DDBJ databases">
        <title>Rhizophora mucronata_Transcriptome.</title>
        <authorList>
            <person name="Meera S.P."/>
            <person name="Sreeshan A."/>
            <person name="Augustine A."/>
        </authorList>
    </citation>
    <scope>NUCLEOTIDE SEQUENCE</scope>
    <source>
        <tissue evidence="2">Leaf</tissue>
    </source>
</reference>